<dbReference type="Proteomes" id="UP000011584">
    <property type="component" value="Unassembled WGS sequence"/>
</dbReference>
<sequence length="37" mass="4180">MILLFSPVWAYFQNAAMIKTLICDISCVCRALLAVFN</sequence>
<evidence type="ECO:0000313" key="1">
    <source>
        <dbReference type="EMBL" id="ELW33722.1"/>
    </source>
</evidence>
<comment type="caution">
    <text evidence="1">The sequence shown here is derived from an EMBL/GenBank/DDBJ whole genome shotgun (WGS) entry which is preliminary data.</text>
</comment>
<gene>
    <name evidence="1" type="ORF">EC34880_2564</name>
</gene>
<evidence type="ECO:0000313" key="2">
    <source>
        <dbReference type="Proteomes" id="UP000011584"/>
    </source>
</evidence>
<protein>
    <submittedName>
        <fullName evidence="1">Uncharacterized protein</fullName>
    </submittedName>
</protein>
<proteinExistence type="predicted"/>
<dbReference type="EMBL" id="AOET01000073">
    <property type="protein sequence ID" value="ELW33722.1"/>
    <property type="molecule type" value="Genomic_DNA"/>
</dbReference>
<dbReference type="AlphaFoldDB" id="A0AAV3I5T8"/>
<organism evidence="1 2">
    <name type="scientific">Escherichia coli 3.4880</name>
    <dbReference type="NCBI Taxonomy" id="1051347"/>
    <lineage>
        <taxon>Bacteria</taxon>
        <taxon>Pseudomonadati</taxon>
        <taxon>Pseudomonadota</taxon>
        <taxon>Gammaproteobacteria</taxon>
        <taxon>Enterobacterales</taxon>
        <taxon>Enterobacteriaceae</taxon>
        <taxon>Escherichia</taxon>
    </lineage>
</organism>
<reference evidence="1 2" key="1">
    <citation type="submission" date="2012-11" db="EMBL/GenBank/DDBJ databases">
        <title>Genomic anatomy of Escherichia coli O157:H7 outbreaks.</title>
        <authorList>
            <person name="Tracy H.T."/>
            <person name="Eppinger M."/>
            <person name="Daugherty S."/>
            <person name="Agrawal S."/>
            <person name="Galens K."/>
            <person name="Tallon L."/>
            <person name="Shefchek K."/>
            <person name="Parankush S."/>
            <person name="Cebula T.A."/>
            <person name="Feng P."/>
            <person name="Soderlund R."/>
            <person name="Mammel M.K."/>
            <person name="DebRoy C."/>
            <person name="Dudley E.G."/>
            <person name="Tarr P.I."/>
            <person name="Fraser-Liggett C."/>
            <person name="Ravel J."/>
        </authorList>
    </citation>
    <scope>NUCLEOTIDE SEQUENCE [LARGE SCALE GENOMIC DNA]</scope>
    <source>
        <strain evidence="1 2">3.4880</strain>
    </source>
</reference>
<accession>A0AAV3I5T8</accession>
<name>A0AAV3I5T8_ECOLX</name>